<comment type="subcellular location">
    <subcellularLocation>
        <location evidence="1">Endoplasmic reticulum membrane</location>
        <topology evidence="1">Multi-pass membrane protein</topology>
    </subcellularLocation>
</comment>
<reference evidence="11 12" key="1">
    <citation type="journal article" date="2021" name="BMC Genomics">
        <title>Datura genome reveals duplications of psychoactive alkaloid biosynthetic genes and high mutation rate following tissue culture.</title>
        <authorList>
            <person name="Rajewski A."/>
            <person name="Carter-House D."/>
            <person name="Stajich J."/>
            <person name="Litt A."/>
        </authorList>
    </citation>
    <scope>NUCLEOTIDE SEQUENCE [LARGE SCALE GENOMIC DNA]</scope>
    <source>
        <strain evidence="11">AR-01</strain>
    </source>
</reference>
<dbReference type="InterPro" id="IPR045033">
    <property type="entry name" value="PILS1/3/4/5/7"/>
</dbReference>
<evidence type="ECO:0000313" key="11">
    <source>
        <dbReference type="EMBL" id="MCD7468402.1"/>
    </source>
</evidence>
<keyword evidence="5 10" id="KW-1133">Transmembrane helix</keyword>
<evidence type="ECO:0000256" key="10">
    <source>
        <dbReference type="SAM" id="Phobius"/>
    </source>
</evidence>
<evidence type="ECO:0000313" key="12">
    <source>
        <dbReference type="Proteomes" id="UP000823775"/>
    </source>
</evidence>
<evidence type="ECO:0000256" key="7">
    <source>
        <dbReference type="ARBA" id="ARBA00023294"/>
    </source>
</evidence>
<keyword evidence="7" id="KW-0927">Auxin signaling pathway</keyword>
<evidence type="ECO:0000256" key="9">
    <source>
        <dbReference type="ARBA" id="ARBA00025752"/>
    </source>
</evidence>
<evidence type="ECO:0000256" key="3">
    <source>
        <dbReference type="ARBA" id="ARBA00022692"/>
    </source>
</evidence>
<dbReference type="PANTHER" id="PTHR31651">
    <property type="match status" value="1"/>
</dbReference>
<dbReference type="Proteomes" id="UP000823775">
    <property type="component" value="Unassembled WGS sequence"/>
</dbReference>
<evidence type="ECO:0000256" key="5">
    <source>
        <dbReference type="ARBA" id="ARBA00022989"/>
    </source>
</evidence>
<feature type="transmembrane region" description="Helical" evidence="10">
    <location>
        <begin position="280"/>
        <end position="300"/>
    </location>
</feature>
<dbReference type="InterPro" id="IPR004776">
    <property type="entry name" value="Mem_transp_PIN-like"/>
</dbReference>
<evidence type="ECO:0000256" key="1">
    <source>
        <dbReference type="ARBA" id="ARBA00004477"/>
    </source>
</evidence>
<name>A0ABS8TAJ4_DATST</name>
<keyword evidence="3 10" id="KW-0812">Transmembrane</keyword>
<dbReference type="EMBL" id="JACEIK010001330">
    <property type="protein sequence ID" value="MCD7468402.1"/>
    <property type="molecule type" value="Genomic_DNA"/>
</dbReference>
<keyword evidence="4" id="KW-0256">Endoplasmic reticulum</keyword>
<organism evidence="11 12">
    <name type="scientific">Datura stramonium</name>
    <name type="common">Jimsonweed</name>
    <name type="synonym">Common thornapple</name>
    <dbReference type="NCBI Taxonomy" id="4076"/>
    <lineage>
        <taxon>Eukaryota</taxon>
        <taxon>Viridiplantae</taxon>
        <taxon>Streptophyta</taxon>
        <taxon>Embryophyta</taxon>
        <taxon>Tracheophyta</taxon>
        <taxon>Spermatophyta</taxon>
        <taxon>Magnoliopsida</taxon>
        <taxon>eudicotyledons</taxon>
        <taxon>Gunneridae</taxon>
        <taxon>Pentapetalae</taxon>
        <taxon>asterids</taxon>
        <taxon>lamiids</taxon>
        <taxon>Solanales</taxon>
        <taxon>Solanaceae</taxon>
        <taxon>Solanoideae</taxon>
        <taxon>Datureae</taxon>
        <taxon>Datura</taxon>
    </lineage>
</organism>
<dbReference type="PANTHER" id="PTHR31651:SF12">
    <property type="entry name" value="AUXIN:HYDROGEN SYMPORTER"/>
    <property type="match status" value="1"/>
</dbReference>
<evidence type="ECO:0000256" key="8">
    <source>
        <dbReference type="ARBA" id="ARBA00025100"/>
    </source>
</evidence>
<evidence type="ECO:0000256" key="2">
    <source>
        <dbReference type="ARBA" id="ARBA00022448"/>
    </source>
</evidence>
<comment type="function">
    <text evidence="8">Involved in cellular auxin homeostasis by regulating auxin metabolism. Regulates intracellular auxin accumulation at the endoplasmic reticulum and thus auxin availability for nuclear auxin signaling.</text>
</comment>
<comment type="caution">
    <text evidence="11">The sequence shown here is derived from an EMBL/GenBank/DDBJ whole genome shotgun (WGS) entry which is preliminary data.</text>
</comment>
<feature type="transmembrane region" description="Helical" evidence="10">
    <location>
        <begin position="382"/>
        <end position="403"/>
    </location>
</feature>
<proteinExistence type="inferred from homology"/>
<feature type="transmembrane region" description="Helical" evidence="10">
    <location>
        <begin position="312"/>
        <end position="334"/>
    </location>
</feature>
<feature type="transmembrane region" description="Helical" evidence="10">
    <location>
        <begin position="6"/>
        <end position="29"/>
    </location>
</feature>
<evidence type="ECO:0000256" key="4">
    <source>
        <dbReference type="ARBA" id="ARBA00022824"/>
    </source>
</evidence>
<protein>
    <submittedName>
        <fullName evidence="11">Uncharacterized protein</fullName>
    </submittedName>
</protein>
<dbReference type="Pfam" id="PF03547">
    <property type="entry name" value="Mem_trans"/>
    <property type="match status" value="1"/>
</dbReference>
<keyword evidence="2" id="KW-0813">Transport</keyword>
<feature type="transmembrane region" description="Helical" evidence="10">
    <location>
        <begin position="147"/>
        <end position="165"/>
    </location>
</feature>
<gene>
    <name evidence="11" type="ORF">HAX54_006566</name>
</gene>
<feature type="transmembrane region" description="Helical" evidence="10">
    <location>
        <begin position="73"/>
        <end position="94"/>
    </location>
</feature>
<feature type="transmembrane region" description="Helical" evidence="10">
    <location>
        <begin position="241"/>
        <end position="260"/>
    </location>
</feature>
<feature type="transmembrane region" description="Helical" evidence="10">
    <location>
        <begin position="106"/>
        <end position="127"/>
    </location>
</feature>
<keyword evidence="12" id="KW-1185">Reference proteome</keyword>
<evidence type="ECO:0000256" key="6">
    <source>
        <dbReference type="ARBA" id="ARBA00023136"/>
    </source>
</evidence>
<keyword evidence="6 10" id="KW-0472">Membrane</keyword>
<sequence length="404" mass="43601">MNIQELFMLALMPVLKTLLIAVVGVFLALDRVSILTAEGRHHLNNLVFYVFFPSLCASGLISSSTATGIFSLWFVPVSILITFLVGSALGWILVKITRTPQHLHGLVIGCCAGGNMGNLPVIIIPAICAEKNNPFGDSSTCTTNGMGYVSLSMGIGAIGIWSYVYNIIRAYGKREDEDVSAYSSLRENQRGGTSKQSLDATTRALLPSSNSKDDEALAKVWIPTIVEKKVKSLVEYIDLSVLFRPPTIATIVGIVIASISPIQNVMVGSGAPLRFVESSVVMLGEAAIPSMTIIMGANLLRGFKRSGVGIWLLFGILVVRFVILPIIGVAVITVAKNLGMVGSDPLYHFVILLQYAVPPAMAIGTITQLFEIGETECSVIMFWNYAVASVALTLWSTYFMWILS</sequence>
<feature type="transmembrane region" description="Helical" evidence="10">
    <location>
        <begin position="346"/>
        <end position="370"/>
    </location>
</feature>
<accession>A0ABS8TAJ4</accession>
<comment type="similarity">
    <text evidence="9">Belongs to the auxin efflux carrier (TC 2.A.69.2) family.</text>
</comment>
<feature type="transmembrane region" description="Helical" evidence="10">
    <location>
        <begin position="41"/>
        <end position="61"/>
    </location>
</feature>